<name>K4AKG8_SETIT</name>
<dbReference type="EnsemblPlants" id="KQK89516">
    <property type="protein sequence ID" value="KQK89516"/>
    <property type="gene ID" value="SETIT_039391mg"/>
</dbReference>
<reference evidence="2" key="1">
    <citation type="journal article" date="2012" name="Nat. Biotechnol.">
        <title>Reference genome sequence of the model plant Setaria.</title>
        <authorList>
            <person name="Bennetzen J.L."/>
            <person name="Schmutz J."/>
            <person name="Wang H."/>
            <person name="Percifield R."/>
            <person name="Hawkins J."/>
            <person name="Pontaroli A.C."/>
            <person name="Estep M."/>
            <person name="Feng L."/>
            <person name="Vaughn J.N."/>
            <person name="Grimwood J."/>
            <person name="Jenkins J."/>
            <person name="Barry K."/>
            <person name="Lindquist E."/>
            <person name="Hellsten U."/>
            <person name="Deshpande S."/>
            <person name="Wang X."/>
            <person name="Wu X."/>
            <person name="Mitros T."/>
            <person name="Triplett J."/>
            <person name="Yang X."/>
            <person name="Ye C.Y."/>
            <person name="Mauro-Herrera M."/>
            <person name="Wang L."/>
            <person name="Li P."/>
            <person name="Sharma M."/>
            <person name="Sharma R."/>
            <person name="Ronald P.C."/>
            <person name="Panaud O."/>
            <person name="Kellogg E.A."/>
            <person name="Brutnell T.P."/>
            <person name="Doust A.N."/>
            <person name="Tuskan G.A."/>
            <person name="Rokhsar D."/>
            <person name="Devos K.M."/>
        </authorList>
    </citation>
    <scope>NUCLEOTIDE SEQUENCE [LARGE SCALE GENOMIC DNA]</scope>
    <source>
        <strain evidence="2">cv. Yugu1</strain>
    </source>
</reference>
<dbReference type="OMA" id="PQIRLFC"/>
<sequence>MVARRPCWSLSDLPIEVFIDIVGHLAVTSDNPLEDLRRLRATCRLMLRACGDRAMRHSRATVSGLNVVAYLYALFLYRNNGSATDDDIARMYIRRMEGEGEDGAAAQVSTGSMKLGNLGCQEHREEVYNYVWCYTWRKRSDPLPPTPVRGDFPCIGGTCGKAKSWPQIRLFCSEGCRIRYEIAIFVSKI</sequence>
<dbReference type="EMBL" id="AGNK02005735">
    <property type="status" value="NOT_ANNOTATED_CDS"/>
    <property type="molecule type" value="Genomic_DNA"/>
</dbReference>
<organism evidence="1 2">
    <name type="scientific">Setaria italica</name>
    <name type="common">Foxtail millet</name>
    <name type="synonym">Panicum italicum</name>
    <dbReference type="NCBI Taxonomy" id="4555"/>
    <lineage>
        <taxon>Eukaryota</taxon>
        <taxon>Viridiplantae</taxon>
        <taxon>Streptophyta</taxon>
        <taxon>Embryophyta</taxon>
        <taxon>Tracheophyta</taxon>
        <taxon>Spermatophyta</taxon>
        <taxon>Magnoliopsida</taxon>
        <taxon>Liliopsida</taxon>
        <taxon>Poales</taxon>
        <taxon>Poaceae</taxon>
        <taxon>PACMAD clade</taxon>
        <taxon>Panicoideae</taxon>
        <taxon>Panicodae</taxon>
        <taxon>Paniceae</taxon>
        <taxon>Cenchrinae</taxon>
        <taxon>Setaria</taxon>
    </lineage>
</organism>
<evidence type="ECO:0000313" key="1">
    <source>
        <dbReference type="EnsemblPlants" id="KQK89516"/>
    </source>
</evidence>
<dbReference type="AlphaFoldDB" id="K4AKG8"/>
<dbReference type="Proteomes" id="UP000004995">
    <property type="component" value="Unassembled WGS sequence"/>
</dbReference>
<accession>K4AKG8</accession>
<dbReference type="Gramene" id="KQK89516">
    <property type="protein sequence ID" value="KQK89516"/>
    <property type="gene ID" value="SETIT_039391mg"/>
</dbReference>
<dbReference type="SUPFAM" id="SSF81383">
    <property type="entry name" value="F-box domain"/>
    <property type="match status" value="1"/>
</dbReference>
<reference evidence="1" key="2">
    <citation type="submission" date="2018-08" db="UniProtKB">
        <authorList>
            <consortium name="EnsemblPlants"/>
        </authorList>
    </citation>
    <scope>IDENTIFICATION</scope>
    <source>
        <strain evidence="1">Yugu1</strain>
    </source>
</reference>
<protein>
    <recommendedName>
        <fullName evidence="3">F-box domain-containing protein</fullName>
    </recommendedName>
</protein>
<dbReference type="HOGENOM" id="CLU_093637_0_0_1"/>
<keyword evidence="2" id="KW-1185">Reference proteome</keyword>
<dbReference type="InParanoid" id="K4AKG8"/>
<proteinExistence type="predicted"/>
<evidence type="ECO:0000313" key="2">
    <source>
        <dbReference type="Proteomes" id="UP000004995"/>
    </source>
</evidence>
<evidence type="ECO:0008006" key="3">
    <source>
        <dbReference type="Google" id="ProtNLM"/>
    </source>
</evidence>
<dbReference type="InterPro" id="IPR036047">
    <property type="entry name" value="F-box-like_dom_sf"/>
</dbReference>